<evidence type="ECO:0000313" key="2">
    <source>
        <dbReference type="Proteomes" id="UP001162164"/>
    </source>
</evidence>
<protein>
    <submittedName>
        <fullName evidence="1">Uncharacterized protein</fullName>
    </submittedName>
</protein>
<name>A0ABQ9JA13_9CUCU</name>
<feature type="non-terminal residue" evidence="1">
    <location>
        <position position="175"/>
    </location>
</feature>
<sequence>MSEWAQLGRIYDFPSLSTPYVQPHSCLVGVKVEGANGDHVVTAAPSQTRAPPRGSPSAARLLKAFHAPFYWGRWRQDILSVISAHVENHGGCQRTLENVIQGSYIYRKRVKVVVKIVELVVAVVETLEHIYSKVIVIKQKWHVYARPHHMLQTEEEVLGIVEDDPLTSTREIARQ</sequence>
<proteinExistence type="predicted"/>
<reference evidence="1" key="1">
    <citation type="journal article" date="2023" name="Insect Mol. Biol.">
        <title>Genome sequencing provides insights into the evolution of gene families encoding plant cell wall-degrading enzymes in longhorned beetles.</title>
        <authorList>
            <person name="Shin N.R."/>
            <person name="Okamura Y."/>
            <person name="Kirsch R."/>
            <person name="Pauchet Y."/>
        </authorList>
    </citation>
    <scope>NUCLEOTIDE SEQUENCE</scope>
    <source>
        <strain evidence="1">MMC_N1</strain>
    </source>
</reference>
<evidence type="ECO:0000313" key="1">
    <source>
        <dbReference type="EMBL" id="KAJ8974744.1"/>
    </source>
</evidence>
<comment type="caution">
    <text evidence="1">The sequence shown here is derived from an EMBL/GenBank/DDBJ whole genome shotgun (WGS) entry which is preliminary data.</text>
</comment>
<gene>
    <name evidence="1" type="ORF">NQ317_005939</name>
</gene>
<accession>A0ABQ9JA13</accession>
<dbReference type="EMBL" id="JAPWTJ010000939">
    <property type="protein sequence ID" value="KAJ8974744.1"/>
    <property type="molecule type" value="Genomic_DNA"/>
</dbReference>
<keyword evidence="2" id="KW-1185">Reference proteome</keyword>
<organism evidence="1 2">
    <name type="scientific">Molorchus minor</name>
    <dbReference type="NCBI Taxonomy" id="1323400"/>
    <lineage>
        <taxon>Eukaryota</taxon>
        <taxon>Metazoa</taxon>
        <taxon>Ecdysozoa</taxon>
        <taxon>Arthropoda</taxon>
        <taxon>Hexapoda</taxon>
        <taxon>Insecta</taxon>
        <taxon>Pterygota</taxon>
        <taxon>Neoptera</taxon>
        <taxon>Endopterygota</taxon>
        <taxon>Coleoptera</taxon>
        <taxon>Polyphaga</taxon>
        <taxon>Cucujiformia</taxon>
        <taxon>Chrysomeloidea</taxon>
        <taxon>Cerambycidae</taxon>
        <taxon>Lamiinae</taxon>
        <taxon>Monochamini</taxon>
        <taxon>Molorchus</taxon>
    </lineage>
</organism>
<dbReference type="Proteomes" id="UP001162164">
    <property type="component" value="Unassembled WGS sequence"/>
</dbReference>